<keyword evidence="1" id="KW-0732">Signal</keyword>
<organism evidence="2 3">
    <name type="scientific">Stenotrophomonas rhizophila</name>
    <dbReference type="NCBI Taxonomy" id="216778"/>
    <lineage>
        <taxon>Bacteria</taxon>
        <taxon>Pseudomonadati</taxon>
        <taxon>Pseudomonadota</taxon>
        <taxon>Gammaproteobacteria</taxon>
        <taxon>Lysobacterales</taxon>
        <taxon>Lysobacteraceae</taxon>
        <taxon>Stenotrophomonas</taxon>
    </lineage>
</organism>
<reference evidence="2" key="1">
    <citation type="submission" date="2023-07" db="EMBL/GenBank/DDBJ databases">
        <title>Functional and genomic diversity of the sorghum phyllosphere microbiome.</title>
        <authorList>
            <person name="Shade A."/>
        </authorList>
    </citation>
    <scope>NUCLEOTIDE SEQUENCE</scope>
    <source>
        <strain evidence="2">SORGH_AS_0457</strain>
    </source>
</reference>
<accession>A0AAP5AMJ0</accession>
<gene>
    <name evidence="2" type="ORF">QE424_003479</name>
</gene>
<dbReference type="RefSeq" id="WP_095362501.1">
    <property type="nucleotide sequence ID" value="NZ_CP088000.1"/>
</dbReference>
<comment type="caution">
    <text evidence="2">The sequence shown here is derived from an EMBL/GenBank/DDBJ whole genome shotgun (WGS) entry which is preliminary data.</text>
</comment>
<dbReference type="Proteomes" id="UP001226084">
    <property type="component" value="Unassembled WGS sequence"/>
</dbReference>
<evidence type="ECO:0008006" key="4">
    <source>
        <dbReference type="Google" id="ProtNLM"/>
    </source>
</evidence>
<evidence type="ECO:0000256" key="1">
    <source>
        <dbReference type="SAM" id="SignalP"/>
    </source>
</evidence>
<feature type="chain" id="PRO_5042920556" description="Secreted protein" evidence="1">
    <location>
        <begin position="25"/>
        <end position="156"/>
    </location>
</feature>
<evidence type="ECO:0000313" key="2">
    <source>
        <dbReference type="EMBL" id="MDQ1110320.1"/>
    </source>
</evidence>
<protein>
    <recommendedName>
        <fullName evidence="4">Secreted protein</fullName>
    </recommendedName>
</protein>
<dbReference type="AlphaFoldDB" id="A0AAP5AMJ0"/>
<feature type="signal peptide" evidence="1">
    <location>
        <begin position="1"/>
        <end position="24"/>
    </location>
</feature>
<evidence type="ECO:0000313" key="3">
    <source>
        <dbReference type="Proteomes" id="UP001226084"/>
    </source>
</evidence>
<dbReference type="EMBL" id="JAUTAS010000001">
    <property type="protein sequence ID" value="MDQ1110320.1"/>
    <property type="molecule type" value="Genomic_DNA"/>
</dbReference>
<proteinExistence type="predicted"/>
<sequence length="156" mass="16317">MNTKTIAIAIALAAGSAFVSNVHAASAITTLPTVQVRPAADQLAQAEVERTSSIPTLALVEVRPTAGQIAEYRAELANSQRVTTLAAVEVRPTAEQREALAAEQDTRSTDYMGALASAAGTIARDVIINLPTLQVRPSPNDLQAFAVETASVLVRP</sequence>
<name>A0AAP5AMJ0_9GAMM</name>